<evidence type="ECO:0008006" key="4">
    <source>
        <dbReference type="Google" id="ProtNLM"/>
    </source>
</evidence>
<dbReference type="AlphaFoldDB" id="A0A1I3XR97"/>
<dbReference type="OrthoDB" id="9764969at2"/>
<dbReference type="STRING" id="52441.SAMN05216302_100224"/>
<name>A0A1I3XR97_9PROT</name>
<evidence type="ECO:0000313" key="2">
    <source>
        <dbReference type="EMBL" id="SFK21526.1"/>
    </source>
</evidence>
<feature type="signal peptide" evidence="1">
    <location>
        <begin position="1"/>
        <end position="19"/>
    </location>
</feature>
<sequence>MKYPLHSVLCIVIVMSVNAMQDAVRIVYAQTVSVGKDVNISESAQDDNIDQASEVIIEVNPLNPKHLVVKANTEHFLYSSLDGGYSWRSVDVQIPSQVTGFLTDPSLAFDDEGTLYAAMGSTSSKQVAVCRFENGAFEHDPVPSTCSVTPAADKWHIGAGPAPGDPMTQNVYMAYAAEGGFLLTRPIHVSYSYDRGEIFQQSNQKLGDGQFPRPVVAANGDVYVAWMSSDGIRVARSTDGGQNFGPELAADPNATYFIASVPAQPERNIYTGPVIDVDRGGGPYSGSIYVVYVVKGPLGTYDYDIFLVRSGDNGQTWTPPIRLNDDNVGATQFLPWLDVDQKTGTVSVVWYDTRGDQPDNVKVRTYLTTSVDGGRTFSPNIAIADAESDESNHGTHLTSKSDYAEYIGVAVDGCVAHVVWSDNHMTRARADGFFSRNPVHNETLTLNGVVWTFVNQKNAPNQTEIGVNQDKRLAISETLANLVQDLRASTNPDINEADYTFNSGNVLSIQAKVAGPAGGNFTLDASGNYSNFKNADRIIPRLITSLNLKTDQVPVPCTPGDQLLVINRLGFPLGAGSILRYDGRSGVFIDEFIPNCSSVEPLGQCDSIPGAAENPVDMTYGPDQKLYVADAPIGSFGFAPTGIAVKRYNGTTGKYNDFNDPDPNAAFVNYGEGGLESIGGLVFGPDSNLYVSDYLTGGILRYHGQTGAFIDTFVSENTLRSPGKTLFGPDGNLYVVNCGGTEVSRFQGPFNINPGADMGVFVAASAEIYNSVFGPDGQLYVSVGNSNTYAVHRYQGPFDINPGQFVDATELPDGAVLSCTRGLAFGPDGFLHISRSDAFSGILRLDTETNTIIGRHSTIPAPGKFVYSSVPEVRELPGDFDRDGCVDRVGDMSILLNAIRAASTDDRFDLNGDGIVNIADARKLTLLFSEPRGAVCP</sequence>
<dbReference type="InterPro" id="IPR015943">
    <property type="entry name" value="WD40/YVTN_repeat-like_dom_sf"/>
</dbReference>
<dbReference type="SUPFAM" id="SSF50939">
    <property type="entry name" value="Sialidases"/>
    <property type="match status" value="2"/>
</dbReference>
<dbReference type="CDD" id="cd15482">
    <property type="entry name" value="Sialidase_non-viral"/>
    <property type="match status" value="1"/>
</dbReference>
<evidence type="ECO:0000256" key="1">
    <source>
        <dbReference type="SAM" id="SignalP"/>
    </source>
</evidence>
<accession>A0A1I3XR97</accession>
<gene>
    <name evidence="2" type="ORF">SAMN05216302_100224</name>
</gene>
<evidence type="ECO:0000313" key="3">
    <source>
        <dbReference type="Proteomes" id="UP000199533"/>
    </source>
</evidence>
<keyword evidence="3" id="KW-1185">Reference proteome</keyword>
<protein>
    <recommendedName>
        <fullName evidence="4">BNR repeat-like domain-containing protein</fullName>
    </recommendedName>
</protein>
<feature type="chain" id="PRO_5011447421" description="BNR repeat-like domain-containing protein" evidence="1">
    <location>
        <begin position="20"/>
        <end position="937"/>
    </location>
</feature>
<reference evidence="3" key="1">
    <citation type="submission" date="2016-10" db="EMBL/GenBank/DDBJ databases">
        <authorList>
            <person name="Varghese N."/>
            <person name="Submissions S."/>
        </authorList>
    </citation>
    <scope>NUCLEOTIDE SEQUENCE [LARGE SCALE GENOMIC DNA]</scope>
    <source>
        <strain evidence="3">Nm69</strain>
    </source>
</reference>
<dbReference type="InterPro" id="IPR036439">
    <property type="entry name" value="Dockerin_dom_sf"/>
</dbReference>
<dbReference type="Gene3D" id="2.130.10.10">
    <property type="entry name" value="YVTN repeat-like/Quinoprotein amine dehydrogenase"/>
    <property type="match status" value="2"/>
</dbReference>
<dbReference type="Gene3D" id="2.120.10.10">
    <property type="match status" value="1"/>
</dbReference>
<dbReference type="RefSeq" id="WP_090696719.1">
    <property type="nucleotide sequence ID" value="NZ_FOSP01000002.1"/>
</dbReference>
<dbReference type="SUPFAM" id="SSF63829">
    <property type="entry name" value="Calcium-dependent phosphotriesterase"/>
    <property type="match status" value="1"/>
</dbReference>
<dbReference type="Proteomes" id="UP000199533">
    <property type="component" value="Unassembled WGS sequence"/>
</dbReference>
<keyword evidence="1" id="KW-0732">Signal</keyword>
<proteinExistence type="predicted"/>
<dbReference type="GO" id="GO:0000272">
    <property type="term" value="P:polysaccharide catabolic process"/>
    <property type="evidence" value="ECO:0007669"/>
    <property type="project" value="InterPro"/>
</dbReference>
<organism evidence="2 3">
    <name type="scientific">Nitrosomonas aestuarii</name>
    <dbReference type="NCBI Taxonomy" id="52441"/>
    <lineage>
        <taxon>Bacteria</taxon>
        <taxon>Pseudomonadati</taxon>
        <taxon>Pseudomonadota</taxon>
        <taxon>Betaproteobacteria</taxon>
        <taxon>Nitrosomonadales</taxon>
        <taxon>Nitrosomonadaceae</taxon>
        <taxon>Nitrosomonas</taxon>
    </lineage>
</organism>
<dbReference type="EMBL" id="FOSP01000002">
    <property type="protein sequence ID" value="SFK21526.1"/>
    <property type="molecule type" value="Genomic_DNA"/>
</dbReference>
<dbReference type="Gene3D" id="1.10.1330.10">
    <property type="entry name" value="Dockerin domain"/>
    <property type="match status" value="1"/>
</dbReference>
<dbReference type="InterPro" id="IPR036278">
    <property type="entry name" value="Sialidase_sf"/>
</dbReference>